<feature type="compositionally biased region" description="Polar residues" evidence="1">
    <location>
        <begin position="161"/>
        <end position="174"/>
    </location>
</feature>
<evidence type="ECO:0000313" key="3">
    <source>
        <dbReference type="EMBL" id="KAK3907347.1"/>
    </source>
</evidence>
<dbReference type="SMART" id="SM00597">
    <property type="entry name" value="ZnF_TTF"/>
    <property type="match status" value="1"/>
</dbReference>
<evidence type="ECO:0000259" key="2">
    <source>
        <dbReference type="SMART" id="SM00597"/>
    </source>
</evidence>
<feature type="domain" description="TTF-type" evidence="2">
    <location>
        <begin position="268"/>
        <end position="376"/>
    </location>
</feature>
<dbReference type="EMBL" id="JAHWGI010000007">
    <property type="protein sequence ID" value="KAK3907347.1"/>
    <property type="molecule type" value="Genomic_DNA"/>
</dbReference>
<gene>
    <name evidence="3" type="ORF">KUF71_018176</name>
</gene>
<accession>A0AAE1GPZ6</accession>
<sequence>MGRVKLKCPVCKRTRGTLNSRDWELHKEKCKSEAALRASIPSMRQFMVPQTSPTSSPPAVEALALAPGEGDDDASCLVSGVNLDGDGVGGSGVADACATCEGGEDGYDVMGYGDGGLPLDVQLHVDDSDVEMEMAEAGGGSSSLTFSPGTRFGHAGGGAGTSTPQSSTDCSDANCPTSHQHQLFSPTVTVASSSPGAADGLEEIDSDTQSEKSDGDSPNPVQFTADPATFCKIQTFTSEMVDKIQKCGPHQPVAADLASPNHEFPQTNGRSFRPSWYFRRLPDGSEQKRDWLSYSEKNDAVFCIHCILFSKSHHRAKHPSFISEGFNTWFRATTAFLYHETSEMHVEAALAANLRKLSLPLNAQMERAKLTKKAENREIVRQLVDITLYLARHCLAFRGHREGAKNDIRGNFHDLVTLLAKYSPGLATYLTKLQEKCKSRKGKLKPKPRNFFSWNRQHQYIQAVAQYIKNSVKKEVQEARFFSVSLDETFDFSRKEQCSCIIRYVNENTGTVCERLVALKVSASTTGEQLFNVLVNILEEELGLDWKNYLVGQTYDGASNMRGQYQGLQARIREEAASAIYIWCYAHRLNLAVKDCVNSCVEAVDMFNNIKALGNFINCNKLHVDLYEKYFIKYYPGKQTLRLKRVDTTRWNSYDFSLSTVVEAFDAVVDTLVDIEANGINSDAKITASGLLKYFISEQFVLVSQTFLSIFDVITPLSRGLQAADVDMMAAVNHVNSVMSHLTAMRSDEAFQTLLEKKNDFIQKHDEIVFKELPTPTEKRVRRVRRRDGEQAHDTPIVDALTKFRVETYFASLDNIIQLLTERFSDRAQGVLKDISLFTRKRMSEVERNKSVLPDDAFKAFCAVYAKFVNVEDLRREYLQMCKTFEPYESALNLPKNLHSDAADWIDIDECEEVAIDDGHDADVDDDSVAEELRTAAADPPPVTNEQALHSFEISSASTERSFSKLKLIKNRLRTTMLQGRLEDLMIISCENDVQIDVEEVLKILASFSPYLSALLF</sequence>
<protein>
    <submittedName>
        <fullName evidence="3">Zinc finger MYM-type protein 1</fullName>
    </submittedName>
</protein>
<reference evidence="3" key="2">
    <citation type="journal article" date="2023" name="BMC Genomics">
        <title>Pest status, molecular evolution, and epigenetic factors derived from the genome assembly of Frankliniella fusca, a thysanopteran phytovirus vector.</title>
        <authorList>
            <person name="Catto M.A."/>
            <person name="Labadie P.E."/>
            <person name="Jacobson A.L."/>
            <person name="Kennedy G.G."/>
            <person name="Srinivasan R."/>
            <person name="Hunt B.G."/>
        </authorList>
    </citation>
    <scope>NUCLEOTIDE SEQUENCE</scope>
    <source>
        <strain evidence="3">PL_HMW_Pooled</strain>
    </source>
</reference>
<dbReference type="InterPro" id="IPR025398">
    <property type="entry name" value="DUF4371"/>
</dbReference>
<reference evidence="3" key="1">
    <citation type="submission" date="2021-07" db="EMBL/GenBank/DDBJ databases">
        <authorList>
            <person name="Catto M.A."/>
            <person name="Jacobson A."/>
            <person name="Kennedy G."/>
            <person name="Labadie P."/>
            <person name="Hunt B.G."/>
            <person name="Srinivasan R."/>
        </authorList>
    </citation>
    <scope>NUCLEOTIDE SEQUENCE</scope>
    <source>
        <strain evidence="3">PL_HMW_Pooled</strain>
        <tissue evidence="3">Head</tissue>
    </source>
</reference>
<dbReference type="PANTHER" id="PTHR45749:SF37">
    <property type="entry name" value="OS05G0311600 PROTEIN"/>
    <property type="match status" value="1"/>
</dbReference>
<evidence type="ECO:0000313" key="4">
    <source>
        <dbReference type="Proteomes" id="UP001219518"/>
    </source>
</evidence>
<feature type="region of interest" description="Disordered" evidence="1">
    <location>
        <begin position="189"/>
        <end position="222"/>
    </location>
</feature>
<dbReference type="AlphaFoldDB" id="A0AAE1GPZ6"/>
<dbReference type="PANTHER" id="PTHR45749">
    <property type="match status" value="1"/>
</dbReference>
<dbReference type="InterPro" id="IPR012337">
    <property type="entry name" value="RNaseH-like_sf"/>
</dbReference>
<proteinExistence type="predicted"/>
<feature type="region of interest" description="Disordered" evidence="1">
    <location>
        <begin position="136"/>
        <end position="174"/>
    </location>
</feature>
<dbReference type="SUPFAM" id="SSF53098">
    <property type="entry name" value="Ribonuclease H-like"/>
    <property type="match status" value="1"/>
</dbReference>
<keyword evidence="4" id="KW-1185">Reference proteome</keyword>
<dbReference type="Pfam" id="PF14291">
    <property type="entry name" value="DUF4371"/>
    <property type="match status" value="1"/>
</dbReference>
<organism evidence="3 4">
    <name type="scientific">Frankliniella fusca</name>
    <dbReference type="NCBI Taxonomy" id="407009"/>
    <lineage>
        <taxon>Eukaryota</taxon>
        <taxon>Metazoa</taxon>
        <taxon>Ecdysozoa</taxon>
        <taxon>Arthropoda</taxon>
        <taxon>Hexapoda</taxon>
        <taxon>Insecta</taxon>
        <taxon>Pterygota</taxon>
        <taxon>Neoptera</taxon>
        <taxon>Paraneoptera</taxon>
        <taxon>Thysanoptera</taxon>
        <taxon>Terebrantia</taxon>
        <taxon>Thripoidea</taxon>
        <taxon>Thripidae</taxon>
        <taxon>Frankliniella</taxon>
    </lineage>
</organism>
<evidence type="ECO:0000256" key="1">
    <source>
        <dbReference type="SAM" id="MobiDB-lite"/>
    </source>
</evidence>
<dbReference type="Proteomes" id="UP001219518">
    <property type="component" value="Unassembled WGS sequence"/>
</dbReference>
<comment type="caution">
    <text evidence="3">The sequence shown here is derived from an EMBL/GenBank/DDBJ whole genome shotgun (WGS) entry which is preliminary data.</text>
</comment>
<name>A0AAE1GPZ6_9NEOP</name>
<dbReference type="InterPro" id="IPR006580">
    <property type="entry name" value="Znf_TTF"/>
</dbReference>